<dbReference type="PANTHER" id="PTHR45712">
    <property type="entry name" value="AGAP008170-PA"/>
    <property type="match status" value="1"/>
</dbReference>
<evidence type="ECO:0000256" key="1">
    <source>
        <dbReference type="ARBA" id="ARBA00022614"/>
    </source>
</evidence>
<evidence type="ECO:0000313" key="3">
    <source>
        <dbReference type="EnsemblMetazoa" id="AFUN003971-PA"/>
    </source>
</evidence>
<keyword evidence="1" id="KW-0433">Leucine-rich repeat</keyword>
<dbReference type="STRING" id="62324.A0A182RCQ2"/>
<proteinExistence type="predicted"/>
<evidence type="ECO:0008006" key="4">
    <source>
        <dbReference type="Google" id="ProtNLM"/>
    </source>
</evidence>
<reference evidence="3" key="1">
    <citation type="submission" date="2020-05" db="UniProtKB">
        <authorList>
            <consortium name="EnsemblMetazoa"/>
        </authorList>
    </citation>
    <scope>IDENTIFICATION</scope>
    <source>
        <strain evidence="3">FUMOZ</strain>
    </source>
</reference>
<name>A0A182RCQ2_ANOFN</name>
<dbReference type="SUPFAM" id="SSF52058">
    <property type="entry name" value="L domain-like"/>
    <property type="match status" value="1"/>
</dbReference>
<organism evidence="3">
    <name type="scientific">Anopheles funestus</name>
    <name type="common">African malaria mosquito</name>
    <dbReference type="NCBI Taxonomy" id="62324"/>
    <lineage>
        <taxon>Eukaryota</taxon>
        <taxon>Metazoa</taxon>
        <taxon>Ecdysozoa</taxon>
        <taxon>Arthropoda</taxon>
        <taxon>Hexapoda</taxon>
        <taxon>Insecta</taxon>
        <taxon>Pterygota</taxon>
        <taxon>Neoptera</taxon>
        <taxon>Endopterygota</taxon>
        <taxon>Diptera</taxon>
        <taxon>Nematocera</taxon>
        <taxon>Culicoidea</taxon>
        <taxon>Culicidae</taxon>
        <taxon>Anophelinae</taxon>
        <taxon>Anopheles</taxon>
    </lineage>
</organism>
<dbReference type="EnsemblMetazoa" id="AFUN003971-RA">
    <property type="protein sequence ID" value="AFUN003971-PA"/>
    <property type="gene ID" value="AFUN003971"/>
</dbReference>
<evidence type="ECO:0000256" key="2">
    <source>
        <dbReference type="ARBA" id="ARBA00022737"/>
    </source>
</evidence>
<protein>
    <recommendedName>
        <fullName evidence="4">Leucine rich immune protein (Coil-less)</fullName>
    </recommendedName>
</protein>
<dbReference type="PANTHER" id="PTHR45712:SF22">
    <property type="entry name" value="INSULIN-LIKE GROWTH FACTOR-BINDING PROTEIN COMPLEX ACID LABILE SUBUNIT"/>
    <property type="match status" value="1"/>
</dbReference>
<dbReference type="Pfam" id="PF13855">
    <property type="entry name" value="LRR_8"/>
    <property type="match status" value="1"/>
</dbReference>
<accession>A0A182RCQ2</accession>
<dbReference type="AlphaFoldDB" id="A0A182RCQ2"/>
<keyword evidence="2" id="KW-0677">Repeat</keyword>
<dbReference type="Gene3D" id="3.80.10.10">
    <property type="entry name" value="Ribonuclease Inhibitor"/>
    <property type="match status" value="1"/>
</dbReference>
<sequence length="207" mass="24001">MRLKQMRIPTFDLDVLYGKEALFVVELNFDYIERLHHSSNRTCCQNLAELDLSFNRWTEVDLSLINRLRALKKLRFSSNKIAELNGSLELPLLIELDLSSNRFQKIDLCHWNIQSLIDLNMANNQLDHMPNCIEKLKNLMTIRLPDNLLIELDFAPFAEIAILYLDFSRNRIKAVQNHHVLSQESCLVMQGNPISNSSYICIGKALN</sequence>
<dbReference type="InterPro" id="IPR001611">
    <property type="entry name" value="Leu-rich_rpt"/>
</dbReference>
<dbReference type="InterPro" id="IPR032675">
    <property type="entry name" value="LRR_dom_sf"/>
</dbReference>
<dbReference type="InterPro" id="IPR050333">
    <property type="entry name" value="SLRP"/>
</dbReference>
<dbReference type="VEuPathDB" id="VectorBase:AFUN003971"/>